<dbReference type="InterPro" id="IPR015946">
    <property type="entry name" value="KH_dom-like_a/b"/>
</dbReference>
<dbReference type="AlphaFoldDB" id="A0A9W7EJU8"/>
<dbReference type="Proteomes" id="UP001162640">
    <property type="component" value="Unassembled WGS sequence"/>
</dbReference>
<dbReference type="SUPFAM" id="SSF89919">
    <property type="entry name" value="Ribosome-binding factor A, RbfA"/>
    <property type="match status" value="1"/>
</dbReference>
<dbReference type="InterPro" id="IPR023799">
    <property type="entry name" value="RbfA_dom_sf"/>
</dbReference>
<accession>A0A9W7EJU8</accession>
<feature type="compositionally biased region" description="Low complexity" evidence="1">
    <location>
        <begin position="149"/>
        <end position="159"/>
    </location>
</feature>
<gene>
    <name evidence="2" type="ORF">TL16_g08189</name>
</gene>
<dbReference type="Gene3D" id="3.30.300.20">
    <property type="match status" value="1"/>
</dbReference>
<reference evidence="3" key="1">
    <citation type="journal article" date="2023" name="Commun. Biol.">
        <title>Genome analysis of Parmales, the sister group of diatoms, reveals the evolutionary specialization of diatoms from phago-mixotrophs to photoautotrophs.</title>
        <authorList>
            <person name="Ban H."/>
            <person name="Sato S."/>
            <person name="Yoshikawa S."/>
            <person name="Yamada K."/>
            <person name="Nakamura Y."/>
            <person name="Ichinomiya M."/>
            <person name="Sato N."/>
            <person name="Blanc-Mathieu R."/>
            <person name="Endo H."/>
            <person name="Kuwata A."/>
            <person name="Ogata H."/>
        </authorList>
    </citation>
    <scope>NUCLEOTIDE SEQUENCE [LARGE SCALE GENOMIC DNA]</scope>
</reference>
<sequence length="288" mass="32891">MSLLLRSLLHHPIPSSLLPPRPYHTTSYLLVPKKRSIRRRDHPDPLTTLDHNIRKNQRKRATKERRLRDYKIYDNLSNKPVTGESDVFVGKKNEESLFRFMSSDISVAMSSGDSALREGKKRFTRLNDYEDSSSNDFNIEQNYTKPLAPQSHPIPGIQPSSPPPSTPPSTQTSSKRVLRVTSQISQTLNSILNDSRFLSKHGIREGVEIAGVDLSGDLRYGTVVYEGGGGWGEVLERCGREIERELNERIHLKYVVELRWKFNELRVGGGEEIDWDDILKEIEEVEKA</sequence>
<evidence type="ECO:0000256" key="1">
    <source>
        <dbReference type="SAM" id="MobiDB-lite"/>
    </source>
</evidence>
<evidence type="ECO:0000313" key="2">
    <source>
        <dbReference type="EMBL" id="GMH79573.1"/>
    </source>
</evidence>
<protein>
    <submittedName>
        <fullName evidence="2">Uncharacterized protein</fullName>
    </submittedName>
</protein>
<dbReference type="EMBL" id="BLQM01000267">
    <property type="protein sequence ID" value="GMH79573.1"/>
    <property type="molecule type" value="Genomic_DNA"/>
</dbReference>
<proteinExistence type="predicted"/>
<comment type="caution">
    <text evidence="2">The sequence shown here is derived from an EMBL/GenBank/DDBJ whole genome shotgun (WGS) entry which is preliminary data.</text>
</comment>
<feature type="region of interest" description="Disordered" evidence="1">
    <location>
        <begin position="145"/>
        <end position="176"/>
    </location>
</feature>
<organism evidence="2 3">
    <name type="scientific">Triparma laevis f. inornata</name>
    <dbReference type="NCBI Taxonomy" id="1714386"/>
    <lineage>
        <taxon>Eukaryota</taxon>
        <taxon>Sar</taxon>
        <taxon>Stramenopiles</taxon>
        <taxon>Ochrophyta</taxon>
        <taxon>Bolidophyceae</taxon>
        <taxon>Parmales</taxon>
        <taxon>Triparmaceae</taxon>
        <taxon>Triparma</taxon>
    </lineage>
</organism>
<evidence type="ECO:0000313" key="3">
    <source>
        <dbReference type="Proteomes" id="UP001162640"/>
    </source>
</evidence>
<name>A0A9W7EJU8_9STRA</name>